<comment type="similarity">
    <text evidence="2 6">Belongs to the multi antimicrobial extrusion (MATE) (TC 2.A.66.1) family.</text>
</comment>
<evidence type="ECO:0000256" key="3">
    <source>
        <dbReference type="ARBA" id="ARBA00022692"/>
    </source>
</evidence>
<feature type="transmembrane region" description="Helical" evidence="6">
    <location>
        <begin position="329"/>
        <end position="356"/>
    </location>
</feature>
<evidence type="ECO:0000256" key="6">
    <source>
        <dbReference type="RuleBase" id="RU004914"/>
    </source>
</evidence>
<evidence type="ECO:0000313" key="7">
    <source>
        <dbReference type="EMBL" id="PON42143.1"/>
    </source>
</evidence>
<name>A0A2P5B018_TREOI</name>
<keyword evidence="8" id="KW-1185">Reference proteome</keyword>
<feature type="transmembrane region" description="Helical" evidence="6">
    <location>
        <begin position="180"/>
        <end position="202"/>
    </location>
</feature>
<dbReference type="STRING" id="63057.A0A2P5B018"/>
<sequence length="478" mass="51820">MAMEEALLAECKDKKWIKTTWSGFVEELKKVSFIAAPMVVVSLSQYLLQVVSVMMAGHLGELSLSGVAIANSFTAVTGFSLLFGMAGALETLCGQAYGAEQYEKLGIYTYCSVVSLTLVCLPVSLLWIFVEKILEFIGQDPLISHEAGKYSILLIPALLAYAILQSLVRYFQTQGLTLPMLFSSCATLCFHIPVCWILVYKLELGTTGAALSIGFSYWLNVLFLVIYIKYSSACEKTRVSFSIDVLLRIREFFQLGVPSAVMACLEWWSFELLILLSGFLPNSKLETSVLSICLTTTSLHYYIPYGVGAAASTRVSNELGAGNPRAAQAAVVAAVVLAVAEAISVSTILFCCRSVLGYVYSNEKEVVDYVAEITPLLSLSVIMDSLQAVLSGIARGSGSQHLGAYVNLGAYYLVGIPLAVLLCFVLHLRGIGLWIGILGGSTVQALLLALITAFTNWQKQANEARERIFEQTGAAERG</sequence>
<accession>A0A2P5B018</accession>
<dbReference type="PANTHER" id="PTHR11206">
    <property type="entry name" value="MULTIDRUG RESISTANCE PROTEIN"/>
    <property type="match status" value="1"/>
</dbReference>
<evidence type="ECO:0000256" key="5">
    <source>
        <dbReference type="ARBA" id="ARBA00023136"/>
    </source>
</evidence>
<keyword evidence="4 6" id="KW-1133">Transmembrane helix</keyword>
<dbReference type="AlphaFoldDB" id="A0A2P5B018"/>
<feature type="transmembrane region" description="Helical" evidence="6">
    <location>
        <begin position="68"/>
        <end position="93"/>
    </location>
</feature>
<feature type="transmembrane region" description="Helical" evidence="6">
    <location>
        <begin position="208"/>
        <end position="228"/>
    </location>
</feature>
<dbReference type="GO" id="GO:0015297">
    <property type="term" value="F:antiporter activity"/>
    <property type="evidence" value="ECO:0007669"/>
    <property type="project" value="InterPro"/>
</dbReference>
<gene>
    <name evidence="7" type="ORF">TorRG33x02_336440</name>
</gene>
<dbReference type="Pfam" id="PF01554">
    <property type="entry name" value="MatE"/>
    <property type="match status" value="2"/>
</dbReference>
<feature type="transmembrane region" description="Helical" evidence="6">
    <location>
        <begin position="105"/>
        <end position="130"/>
    </location>
</feature>
<protein>
    <recommendedName>
        <fullName evidence="6">Protein DETOXIFICATION</fullName>
    </recommendedName>
    <alternativeName>
        <fullName evidence="6">Multidrug and toxic compound extrusion protein</fullName>
    </alternativeName>
</protein>
<evidence type="ECO:0000256" key="2">
    <source>
        <dbReference type="ARBA" id="ARBA00010199"/>
    </source>
</evidence>
<dbReference type="InParanoid" id="A0A2P5B018"/>
<reference evidence="8" key="1">
    <citation type="submission" date="2016-06" db="EMBL/GenBank/DDBJ databases">
        <title>Parallel loss of symbiosis genes in relatives of nitrogen-fixing non-legume Parasponia.</title>
        <authorList>
            <person name="Van Velzen R."/>
            <person name="Holmer R."/>
            <person name="Bu F."/>
            <person name="Rutten L."/>
            <person name="Van Zeijl A."/>
            <person name="Liu W."/>
            <person name="Santuari L."/>
            <person name="Cao Q."/>
            <person name="Sharma T."/>
            <person name="Shen D."/>
            <person name="Roswanjaya Y."/>
            <person name="Wardhani T."/>
            <person name="Kalhor M.S."/>
            <person name="Jansen J."/>
            <person name="Van den Hoogen J."/>
            <person name="Gungor B."/>
            <person name="Hartog M."/>
            <person name="Hontelez J."/>
            <person name="Verver J."/>
            <person name="Yang W.-C."/>
            <person name="Schijlen E."/>
            <person name="Repin R."/>
            <person name="Schilthuizen M."/>
            <person name="Schranz E."/>
            <person name="Heidstra R."/>
            <person name="Miyata K."/>
            <person name="Fedorova E."/>
            <person name="Kohlen W."/>
            <person name="Bisseling T."/>
            <person name="Smit S."/>
            <person name="Geurts R."/>
        </authorList>
    </citation>
    <scope>NUCLEOTIDE SEQUENCE [LARGE SCALE GENOMIC DNA]</scope>
    <source>
        <strain evidence="8">cv. RG33-2</strain>
    </source>
</reference>
<dbReference type="GO" id="GO:0042910">
    <property type="term" value="F:xenobiotic transmembrane transporter activity"/>
    <property type="evidence" value="ECO:0007669"/>
    <property type="project" value="InterPro"/>
</dbReference>
<proteinExistence type="inferred from homology"/>
<dbReference type="GO" id="GO:1990961">
    <property type="term" value="P:xenobiotic detoxification by transmembrane export across the plasma membrane"/>
    <property type="evidence" value="ECO:0007669"/>
    <property type="project" value="InterPro"/>
</dbReference>
<dbReference type="CDD" id="cd13132">
    <property type="entry name" value="MATE_eukaryotic"/>
    <property type="match status" value="1"/>
</dbReference>
<feature type="transmembrane region" description="Helical" evidence="6">
    <location>
        <begin position="433"/>
        <end position="457"/>
    </location>
</feature>
<dbReference type="GO" id="GO:0016020">
    <property type="term" value="C:membrane"/>
    <property type="evidence" value="ECO:0007669"/>
    <property type="project" value="UniProtKB-SubCell"/>
</dbReference>
<evidence type="ECO:0000256" key="1">
    <source>
        <dbReference type="ARBA" id="ARBA00004141"/>
    </source>
</evidence>
<feature type="transmembrane region" description="Helical" evidence="6">
    <location>
        <begin position="31"/>
        <end position="48"/>
    </location>
</feature>
<keyword evidence="5 6" id="KW-0472">Membrane</keyword>
<dbReference type="InterPro" id="IPR002528">
    <property type="entry name" value="MATE_fam"/>
</dbReference>
<dbReference type="Proteomes" id="UP000237000">
    <property type="component" value="Unassembled WGS sequence"/>
</dbReference>
<dbReference type="NCBIfam" id="TIGR00797">
    <property type="entry name" value="matE"/>
    <property type="match status" value="1"/>
</dbReference>
<dbReference type="EMBL" id="JXTC01000643">
    <property type="protein sequence ID" value="PON42143.1"/>
    <property type="molecule type" value="Genomic_DNA"/>
</dbReference>
<comment type="caution">
    <text evidence="6">Lacks conserved residue(s) required for the propagation of feature annotation.</text>
</comment>
<dbReference type="OrthoDB" id="2126698at2759"/>
<feature type="transmembrane region" description="Helical" evidence="6">
    <location>
        <begin position="405"/>
        <end position="427"/>
    </location>
</feature>
<dbReference type="InterPro" id="IPR045069">
    <property type="entry name" value="MATE_euk"/>
</dbReference>
<evidence type="ECO:0000313" key="8">
    <source>
        <dbReference type="Proteomes" id="UP000237000"/>
    </source>
</evidence>
<feature type="transmembrane region" description="Helical" evidence="6">
    <location>
        <begin position="150"/>
        <end position="168"/>
    </location>
</feature>
<organism evidence="7 8">
    <name type="scientific">Trema orientale</name>
    <name type="common">Charcoal tree</name>
    <name type="synonym">Celtis orientalis</name>
    <dbReference type="NCBI Taxonomy" id="63057"/>
    <lineage>
        <taxon>Eukaryota</taxon>
        <taxon>Viridiplantae</taxon>
        <taxon>Streptophyta</taxon>
        <taxon>Embryophyta</taxon>
        <taxon>Tracheophyta</taxon>
        <taxon>Spermatophyta</taxon>
        <taxon>Magnoliopsida</taxon>
        <taxon>eudicotyledons</taxon>
        <taxon>Gunneridae</taxon>
        <taxon>Pentapetalae</taxon>
        <taxon>rosids</taxon>
        <taxon>fabids</taxon>
        <taxon>Rosales</taxon>
        <taxon>Cannabaceae</taxon>
        <taxon>Trema</taxon>
    </lineage>
</organism>
<keyword evidence="3 6" id="KW-0812">Transmembrane</keyword>
<comment type="subcellular location">
    <subcellularLocation>
        <location evidence="1">Membrane</location>
        <topology evidence="1">Multi-pass membrane protein</topology>
    </subcellularLocation>
</comment>
<evidence type="ECO:0000256" key="4">
    <source>
        <dbReference type="ARBA" id="ARBA00022989"/>
    </source>
</evidence>
<comment type="caution">
    <text evidence="7">The sequence shown here is derived from an EMBL/GenBank/DDBJ whole genome shotgun (WGS) entry which is preliminary data.</text>
</comment>